<reference evidence="1" key="2">
    <citation type="submission" date="2025-09" db="UniProtKB">
        <authorList>
            <consortium name="Ensembl"/>
        </authorList>
    </citation>
    <scope>IDENTIFICATION</scope>
</reference>
<proteinExistence type="predicted"/>
<protein>
    <submittedName>
        <fullName evidence="1">Uncharacterized protein</fullName>
    </submittedName>
</protein>
<dbReference type="GeneTree" id="ENSGT01030000234896"/>
<evidence type="ECO:0000313" key="2">
    <source>
        <dbReference type="Proteomes" id="UP000694383"/>
    </source>
</evidence>
<dbReference type="AlphaFoldDB" id="A0A8C7WQP5"/>
<keyword evidence="2" id="KW-1185">Reference proteome</keyword>
<organism evidence="1 2">
    <name type="scientific">Oryzias sinensis</name>
    <name type="common">Chinese medaka</name>
    <dbReference type="NCBI Taxonomy" id="183150"/>
    <lineage>
        <taxon>Eukaryota</taxon>
        <taxon>Metazoa</taxon>
        <taxon>Chordata</taxon>
        <taxon>Craniata</taxon>
        <taxon>Vertebrata</taxon>
        <taxon>Euteleostomi</taxon>
        <taxon>Actinopterygii</taxon>
        <taxon>Neopterygii</taxon>
        <taxon>Teleostei</taxon>
        <taxon>Neoteleostei</taxon>
        <taxon>Acanthomorphata</taxon>
        <taxon>Ovalentaria</taxon>
        <taxon>Atherinomorphae</taxon>
        <taxon>Beloniformes</taxon>
        <taxon>Adrianichthyidae</taxon>
        <taxon>Oryziinae</taxon>
        <taxon>Oryzias</taxon>
    </lineage>
</organism>
<dbReference type="Proteomes" id="UP000694383">
    <property type="component" value="Unplaced"/>
</dbReference>
<dbReference type="Ensembl" id="ENSOSIT00000002046.1">
    <property type="protein sequence ID" value="ENSOSIP00000001922.1"/>
    <property type="gene ID" value="ENSOSIG00000001052.1"/>
</dbReference>
<reference evidence="1" key="1">
    <citation type="submission" date="2025-08" db="UniProtKB">
        <authorList>
            <consortium name="Ensembl"/>
        </authorList>
    </citation>
    <scope>IDENTIFICATION</scope>
</reference>
<name>A0A8C7WQP5_9TELE</name>
<accession>A0A8C7WQP5</accession>
<evidence type="ECO:0000313" key="1">
    <source>
        <dbReference type="Ensembl" id="ENSOSIP00000001922.1"/>
    </source>
</evidence>
<sequence length="199" mass="21633">MEPAALRGVAKCVRQHEAANELSLLQQLQDSQDDVVDIAESRSLRLLGVVKAAGPVDGDVCLLLVQLHRSTSSGELTELKQAIKHGRRRRPTSLHLLAVLRHVVWADGPQELDVVVTVVLGHLLRTGFLHQTHIDLHLPVQSIVEEKVVGHADPVGFHGMPLAVVIVSHIACVRTNPLGPDMTRFSATAQNAPQDKEAD</sequence>